<dbReference type="Proteomes" id="UP000006048">
    <property type="component" value="Chromosome"/>
</dbReference>
<evidence type="ECO:0000259" key="3">
    <source>
        <dbReference type="Pfam" id="PF13372"/>
    </source>
</evidence>
<keyword evidence="5" id="KW-1185">Reference proteome</keyword>
<dbReference type="TCDB" id="1.B.13.2.2">
    <property type="family name" value="the alginate export porin (aep) family"/>
</dbReference>
<organism evidence="4 5">
    <name type="scientific">Turneriella parva (strain ATCC BAA-1111 / DSM 21527 / NCTC 11395 / H)</name>
    <name type="common">Leptospira parva</name>
    <dbReference type="NCBI Taxonomy" id="869212"/>
    <lineage>
        <taxon>Bacteria</taxon>
        <taxon>Pseudomonadati</taxon>
        <taxon>Spirochaetota</taxon>
        <taxon>Spirochaetia</taxon>
        <taxon>Leptospirales</taxon>
        <taxon>Leptospiraceae</taxon>
        <taxon>Turneriella</taxon>
    </lineage>
</organism>
<evidence type="ECO:0000256" key="2">
    <source>
        <dbReference type="SAM" id="SignalP"/>
    </source>
</evidence>
<protein>
    <recommendedName>
        <fullName evidence="3">Alginate export domain-containing protein</fullName>
    </recommendedName>
</protein>
<dbReference type="InterPro" id="IPR025388">
    <property type="entry name" value="Alginate_export_dom"/>
</dbReference>
<gene>
    <name evidence="4" type="ordered locus">Turpa_1064</name>
</gene>
<dbReference type="EMBL" id="CP002959">
    <property type="protein sequence ID" value="AFM11713.1"/>
    <property type="molecule type" value="Genomic_DNA"/>
</dbReference>
<dbReference type="STRING" id="869212.Turpa_1064"/>
<accession>I4B356</accession>
<dbReference type="Gene3D" id="2.40.160.100">
    <property type="match status" value="1"/>
</dbReference>
<feature type="compositionally biased region" description="Low complexity" evidence="1">
    <location>
        <begin position="37"/>
        <end position="59"/>
    </location>
</feature>
<dbReference type="Pfam" id="PF13372">
    <property type="entry name" value="Alginate_exp"/>
    <property type="match status" value="1"/>
</dbReference>
<feature type="compositionally biased region" description="Basic and acidic residues" evidence="1">
    <location>
        <begin position="69"/>
        <end position="87"/>
    </location>
</feature>
<feature type="chain" id="PRO_5003686675" description="Alginate export domain-containing protein" evidence="2">
    <location>
        <begin position="28"/>
        <end position="536"/>
    </location>
</feature>
<dbReference type="HOGENOM" id="CLU_508000_0_0_12"/>
<dbReference type="KEGG" id="tpx:Turpa_1064"/>
<name>I4B356_TURPD</name>
<dbReference type="AlphaFoldDB" id="I4B356"/>
<feature type="signal peptide" evidence="2">
    <location>
        <begin position="1"/>
        <end position="27"/>
    </location>
</feature>
<evidence type="ECO:0000256" key="1">
    <source>
        <dbReference type="SAM" id="MobiDB-lite"/>
    </source>
</evidence>
<sequence length="536" mass="57802">MPMKVRLYSISLALLCAVLVAPLIAQAKPAVKPPVAKPAAGSEAAPPKKVSPPVSAPASESDDEADENPEVKSEAKPETKPEVESTKNESAPALVVTPPPADADEPQNHHYLRGGLMATNTYYIDPVINPGLFAGFYRPFAKYAYNEKYSATARGLLTVKHYIEPIGARQQTKGTGSFEILAAEAKYDRHTFTAGRSFYMIEQGLLFANFADGFGYTGRFPFGQLRGFATYSAEYGAAACALNVTGCNGDPGPFVNTPNLLPDSGVQNSGRRIFFAAEYYTPEYLGAQATAYALYSRDMISEDASRTKYAYHPWYGGLGLRGYIVNSNLRYRADMIYQGGSTYNLVLNGVSAPATISAMAALVNFTYNLPVLTQYDSQLTAEVAAGSGDADASRMTNASQSNTDGSYTAFHNFGSFSGGLALKPRLANLQVVRLGTYFRPLKPNFALRNLAVQLKYSYYRKSVAPGGISDPAATEASSDVGHAGDLAVTFNPMADLQFFWGFGVFKPGSAYPVLNFDGTDGQAWRYAHLISLTLIF</sequence>
<evidence type="ECO:0000313" key="4">
    <source>
        <dbReference type="EMBL" id="AFM11713.1"/>
    </source>
</evidence>
<feature type="region of interest" description="Disordered" evidence="1">
    <location>
        <begin position="34"/>
        <end position="108"/>
    </location>
</feature>
<reference evidence="4 5" key="1">
    <citation type="submission" date="2012-06" db="EMBL/GenBank/DDBJ databases">
        <title>The complete chromosome of genome of Turneriella parva DSM 21527.</title>
        <authorList>
            <consortium name="US DOE Joint Genome Institute (JGI-PGF)"/>
            <person name="Lucas S."/>
            <person name="Han J."/>
            <person name="Lapidus A."/>
            <person name="Bruce D."/>
            <person name="Goodwin L."/>
            <person name="Pitluck S."/>
            <person name="Peters L."/>
            <person name="Kyrpides N."/>
            <person name="Mavromatis K."/>
            <person name="Ivanova N."/>
            <person name="Mikhailova N."/>
            <person name="Chertkov O."/>
            <person name="Detter J.C."/>
            <person name="Tapia R."/>
            <person name="Han C."/>
            <person name="Land M."/>
            <person name="Hauser L."/>
            <person name="Markowitz V."/>
            <person name="Cheng J.-F."/>
            <person name="Hugenholtz P."/>
            <person name="Woyke T."/>
            <person name="Wu D."/>
            <person name="Gronow S."/>
            <person name="Wellnitz S."/>
            <person name="Brambilla E."/>
            <person name="Klenk H.-P."/>
            <person name="Eisen J.A."/>
        </authorList>
    </citation>
    <scope>NUCLEOTIDE SEQUENCE [LARGE SCALE GENOMIC DNA]</scope>
    <source>
        <strain evidence="5">ATCC BAA-1111 / DSM 21527 / NCTC 11395 / H</strain>
    </source>
</reference>
<evidence type="ECO:0000313" key="5">
    <source>
        <dbReference type="Proteomes" id="UP000006048"/>
    </source>
</evidence>
<keyword evidence="2" id="KW-0732">Signal</keyword>
<dbReference type="InterPro" id="IPR053728">
    <property type="entry name" value="Alginate_Permeability_Chnl"/>
</dbReference>
<proteinExistence type="predicted"/>
<feature type="domain" description="Alginate export" evidence="3">
    <location>
        <begin position="304"/>
        <end position="511"/>
    </location>
</feature>